<protein>
    <submittedName>
        <fullName evidence="1">Uncharacterized protein</fullName>
    </submittedName>
</protein>
<organism evidence="1 2">
    <name type="scientific">Leucogyrophana mollusca</name>
    <dbReference type="NCBI Taxonomy" id="85980"/>
    <lineage>
        <taxon>Eukaryota</taxon>
        <taxon>Fungi</taxon>
        <taxon>Dikarya</taxon>
        <taxon>Basidiomycota</taxon>
        <taxon>Agaricomycotina</taxon>
        <taxon>Agaricomycetes</taxon>
        <taxon>Agaricomycetidae</taxon>
        <taxon>Boletales</taxon>
        <taxon>Boletales incertae sedis</taxon>
        <taxon>Leucogyrophana</taxon>
    </lineage>
</organism>
<reference evidence="1" key="1">
    <citation type="journal article" date="2021" name="New Phytol.">
        <title>Evolutionary innovations through gain and loss of genes in the ectomycorrhizal Boletales.</title>
        <authorList>
            <person name="Wu G."/>
            <person name="Miyauchi S."/>
            <person name="Morin E."/>
            <person name="Kuo A."/>
            <person name="Drula E."/>
            <person name="Varga T."/>
            <person name="Kohler A."/>
            <person name="Feng B."/>
            <person name="Cao Y."/>
            <person name="Lipzen A."/>
            <person name="Daum C."/>
            <person name="Hundley H."/>
            <person name="Pangilinan J."/>
            <person name="Johnson J."/>
            <person name="Barry K."/>
            <person name="LaButti K."/>
            <person name="Ng V."/>
            <person name="Ahrendt S."/>
            <person name="Min B."/>
            <person name="Choi I.G."/>
            <person name="Park H."/>
            <person name="Plett J.M."/>
            <person name="Magnuson J."/>
            <person name="Spatafora J.W."/>
            <person name="Nagy L.G."/>
            <person name="Henrissat B."/>
            <person name="Grigoriev I.V."/>
            <person name="Yang Z.L."/>
            <person name="Xu J."/>
            <person name="Martin F.M."/>
        </authorList>
    </citation>
    <scope>NUCLEOTIDE SEQUENCE</scope>
    <source>
        <strain evidence="1">KUC20120723A-06</strain>
    </source>
</reference>
<proteinExistence type="predicted"/>
<keyword evidence="2" id="KW-1185">Reference proteome</keyword>
<dbReference type="EMBL" id="MU266911">
    <property type="protein sequence ID" value="KAH7917875.1"/>
    <property type="molecule type" value="Genomic_DNA"/>
</dbReference>
<gene>
    <name evidence="1" type="ORF">BV22DRAFT_1042142</name>
</gene>
<evidence type="ECO:0000313" key="1">
    <source>
        <dbReference type="EMBL" id="KAH7917875.1"/>
    </source>
</evidence>
<evidence type="ECO:0000313" key="2">
    <source>
        <dbReference type="Proteomes" id="UP000790709"/>
    </source>
</evidence>
<accession>A0ACB8AWV1</accession>
<sequence length="136" mass="14608">MRFAGNFREYITTLECGISGRDCLIYAIRTELSFFQSENVALKCSLLSRSVAPPDPAPLPEVSTAISSTASSTSNSAGFGRKRPRTILRDLPTSPCLESRAPFWGGFGSDVTPVHTTLVPPFAVLNVVLAGEGERT</sequence>
<comment type="caution">
    <text evidence="1">The sequence shown here is derived from an EMBL/GenBank/DDBJ whole genome shotgun (WGS) entry which is preliminary data.</text>
</comment>
<name>A0ACB8AWV1_9AGAM</name>
<dbReference type="Proteomes" id="UP000790709">
    <property type="component" value="Unassembled WGS sequence"/>
</dbReference>